<evidence type="ECO:0000313" key="3">
    <source>
        <dbReference type="Proteomes" id="UP000001861"/>
    </source>
</evidence>
<dbReference type="VEuPathDB" id="FungiDB:CC1G_00152"/>
<dbReference type="EMBL" id="AACS02000005">
    <property type="protein sequence ID" value="EAU84633.1"/>
    <property type="molecule type" value="Genomic_DNA"/>
</dbReference>
<evidence type="ECO:0000256" key="1">
    <source>
        <dbReference type="SAM" id="Phobius"/>
    </source>
</evidence>
<dbReference type="OrthoDB" id="3196762at2759"/>
<protein>
    <submittedName>
        <fullName evidence="2">Uncharacterized protein</fullName>
    </submittedName>
</protein>
<dbReference type="AlphaFoldDB" id="A8NWY3"/>
<keyword evidence="1" id="KW-0472">Membrane</keyword>
<feature type="transmembrane region" description="Helical" evidence="1">
    <location>
        <begin position="7"/>
        <end position="26"/>
    </location>
</feature>
<proteinExistence type="predicted"/>
<dbReference type="InParanoid" id="A8NWY3"/>
<accession>A8NWY3</accession>
<feature type="transmembrane region" description="Helical" evidence="1">
    <location>
        <begin position="32"/>
        <end position="54"/>
    </location>
</feature>
<name>A8NWY3_COPC7</name>
<organism evidence="2 3">
    <name type="scientific">Coprinopsis cinerea (strain Okayama-7 / 130 / ATCC MYA-4618 / FGSC 9003)</name>
    <name type="common">Inky cap fungus</name>
    <name type="synonym">Hormographiella aspergillata</name>
    <dbReference type="NCBI Taxonomy" id="240176"/>
    <lineage>
        <taxon>Eukaryota</taxon>
        <taxon>Fungi</taxon>
        <taxon>Dikarya</taxon>
        <taxon>Basidiomycota</taxon>
        <taxon>Agaricomycotina</taxon>
        <taxon>Agaricomycetes</taxon>
        <taxon>Agaricomycetidae</taxon>
        <taxon>Agaricales</taxon>
        <taxon>Agaricineae</taxon>
        <taxon>Psathyrellaceae</taxon>
        <taxon>Coprinopsis</taxon>
    </lineage>
</organism>
<gene>
    <name evidence="2" type="ORF">CC1G_00152</name>
</gene>
<evidence type="ECO:0000313" key="2">
    <source>
        <dbReference type="EMBL" id="EAU84633.1"/>
    </source>
</evidence>
<dbReference type="KEGG" id="cci:CC1G_00152"/>
<reference evidence="2 3" key="1">
    <citation type="journal article" date="2010" name="Proc. Natl. Acad. Sci. U.S.A.">
        <title>Insights into evolution of multicellular fungi from the assembled chromosomes of the mushroom Coprinopsis cinerea (Coprinus cinereus).</title>
        <authorList>
            <person name="Stajich J.E."/>
            <person name="Wilke S.K."/>
            <person name="Ahren D."/>
            <person name="Au C.H."/>
            <person name="Birren B.W."/>
            <person name="Borodovsky M."/>
            <person name="Burns C."/>
            <person name="Canback B."/>
            <person name="Casselton L.A."/>
            <person name="Cheng C.K."/>
            <person name="Deng J."/>
            <person name="Dietrich F.S."/>
            <person name="Fargo D.C."/>
            <person name="Farman M.L."/>
            <person name="Gathman A.C."/>
            <person name="Goldberg J."/>
            <person name="Guigo R."/>
            <person name="Hoegger P.J."/>
            <person name="Hooker J.B."/>
            <person name="Huggins A."/>
            <person name="James T.Y."/>
            <person name="Kamada T."/>
            <person name="Kilaru S."/>
            <person name="Kodira C."/>
            <person name="Kues U."/>
            <person name="Kupfer D."/>
            <person name="Kwan H.S."/>
            <person name="Lomsadze A."/>
            <person name="Li W."/>
            <person name="Lilly W.W."/>
            <person name="Ma L.J."/>
            <person name="Mackey A.J."/>
            <person name="Manning G."/>
            <person name="Martin F."/>
            <person name="Muraguchi H."/>
            <person name="Natvig D.O."/>
            <person name="Palmerini H."/>
            <person name="Ramesh M.A."/>
            <person name="Rehmeyer C.J."/>
            <person name="Roe B.A."/>
            <person name="Shenoy N."/>
            <person name="Stanke M."/>
            <person name="Ter-Hovhannisyan V."/>
            <person name="Tunlid A."/>
            <person name="Velagapudi R."/>
            <person name="Vision T.J."/>
            <person name="Zeng Q."/>
            <person name="Zolan M.E."/>
            <person name="Pukkila P.J."/>
        </authorList>
    </citation>
    <scope>NUCLEOTIDE SEQUENCE [LARGE SCALE GENOMIC DNA]</scope>
    <source>
        <strain evidence="3">Okayama-7 / 130 / ATCC MYA-4618 / FGSC 9003</strain>
    </source>
</reference>
<dbReference type="GeneID" id="6013571"/>
<dbReference type="RefSeq" id="XP_001837016.1">
    <property type="nucleotide sequence ID" value="XM_001836964.1"/>
</dbReference>
<dbReference type="OMA" id="WDIDIRF"/>
<keyword evidence="1" id="KW-1133">Transmembrane helix</keyword>
<comment type="caution">
    <text evidence="2">The sequence shown here is derived from an EMBL/GenBank/DDBJ whole genome shotgun (WGS) entry which is preliminary data.</text>
</comment>
<keyword evidence="3" id="KW-1185">Reference proteome</keyword>
<sequence>MPSQRLLVVLHVASLLTSLIVITLSFTTSASLSLWCAPVFGIMTFAYHFVLLLLAFTRPQLKPMSWAGTMAMAYILSCCWLAGYIVMIVVRLAGTGGVLVLEILGTNFHFPVGHRILDKWQFVLHAAEWVLLGDLAIRTTVHRRRLLKEKGKLPLYHNRSDPEETMDWRGSTATISAT</sequence>
<keyword evidence="1" id="KW-0812">Transmembrane</keyword>
<dbReference type="Proteomes" id="UP000001861">
    <property type="component" value="Unassembled WGS sequence"/>
</dbReference>
<feature type="transmembrane region" description="Helical" evidence="1">
    <location>
        <begin position="74"/>
        <end position="100"/>
    </location>
</feature>